<keyword evidence="7" id="KW-0479">Metal-binding</keyword>
<feature type="domain" description="PHD-type" evidence="16">
    <location>
        <begin position="806"/>
        <end position="938"/>
    </location>
</feature>
<dbReference type="GO" id="GO:0032259">
    <property type="term" value="P:methylation"/>
    <property type="evidence" value="ECO:0007669"/>
    <property type="project" value="UniProtKB-KW"/>
</dbReference>
<dbReference type="PANTHER" id="PTHR23068">
    <property type="entry name" value="DNA CYTOSINE-5- -METHYLTRANSFERASE 3-RELATED"/>
    <property type="match status" value="1"/>
</dbReference>
<evidence type="ECO:0000256" key="8">
    <source>
        <dbReference type="ARBA" id="ARBA00022741"/>
    </source>
</evidence>
<dbReference type="GO" id="GO:0051718">
    <property type="term" value="F:DNA (cytosine-5-)-methyltransferase activity, acting on CpG substrates"/>
    <property type="evidence" value="ECO:0007669"/>
    <property type="project" value="TreeGrafter"/>
</dbReference>
<feature type="region of interest" description="Disordered" evidence="14">
    <location>
        <begin position="589"/>
        <end position="609"/>
    </location>
</feature>
<dbReference type="Gene3D" id="3.40.50.150">
    <property type="entry name" value="Vaccinia Virus protein VP39"/>
    <property type="match status" value="1"/>
</dbReference>
<keyword evidence="12" id="KW-0539">Nucleus</keyword>
<organism evidence="17 18">
    <name type="scientific">Danionella cerebrum</name>
    <dbReference type="NCBI Taxonomy" id="2873325"/>
    <lineage>
        <taxon>Eukaryota</taxon>
        <taxon>Metazoa</taxon>
        <taxon>Chordata</taxon>
        <taxon>Craniata</taxon>
        <taxon>Vertebrata</taxon>
        <taxon>Euteleostomi</taxon>
        <taxon>Actinopterygii</taxon>
        <taxon>Neopterygii</taxon>
        <taxon>Teleostei</taxon>
        <taxon>Ostariophysi</taxon>
        <taxon>Cypriniformes</taxon>
        <taxon>Danionidae</taxon>
        <taxon>Danioninae</taxon>
        <taxon>Danionella</taxon>
    </lineage>
</organism>
<keyword evidence="5 13" id="KW-0808">Transferase</keyword>
<evidence type="ECO:0000256" key="9">
    <source>
        <dbReference type="ARBA" id="ARBA00022771"/>
    </source>
</evidence>
<proteinExistence type="inferred from homology"/>
<evidence type="ECO:0000313" key="17">
    <source>
        <dbReference type="EMBL" id="TRY89878.1"/>
    </source>
</evidence>
<dbReference type="EMBL" id="SRMA01025910">
    <property type="protein sequence ID" value="TRY89878.1"/>
    <property type="molecule type" value="Genomic_DNA"/>
</dbReference>
<dbReference type="GO" id="GO:0000122">
    <property type="term" value="P:negative regulation of transcription by RNA polymerase II"/>
    <property type="evidence" value="ECO:0007669"/>
    <property type="project" value="TreeGrafter"/>
</dbReference>
<dbReference type="Pfam" id="PF00145">
    <property type="entry name" value="DNA_methylase"/>
    <property type="match status" value="1"/>
</dbReference>
<dbReference type="Gene3D" id="3.40.50.300">
    <property type="entry name" value="P-loop containing nucleotide triphosphate hydrolases"/>
    <property type="match status" value="1"/>
</dbReference>
<dbReference type="PROSITE" id="PS00094">
    <property type="entry name" value="C5_MTASE_1"/>
    <property type="match status" value="1"/>
</dbReference>
<dbReference type="InterPro" id="IPR001806">
    <property type="entry name" value="Small_GTPase"/>
</dbReference>
<comment type="similarity">
    <text evidence="13">Belongs to the class I-like SAM-binding methyltransferase superfamily. C5-methyltransferase family.</text>
</comment>
<dbReference type="InterPro" id="IPR029063">
    <property type="entry name" value="SAM-dependent_MTases_sf"/>
</dbReference>
<evidence type="ECO:0000313" key="18">
    <source>
        <dbReference type="Proteomes" id="UP000316079"/>
    </source>
</evidence>
<evidence type="ECO:0000256" key="12">
    <source>
        <dbReference type="ARBA" id="ARBA00023242"/>
    </source>
</evidence>
<dbReference type="STRING" id="623744.A0A553QIX9"/>
<gene>
    <name evidence="17" type="ORF">DNTS_030355</name>
</gene>
<dbReference type="InterPro" id="IPR049554">
    <property type="entry name" value="DNMT3_ADD_PHD"/>
</dbReference>
<evidence type="ECO:0000256" key="6">
    <source>
        <dbReference type="ARBA" id="ARBA00022691"/>
    </source>
</evidence>
<evidence type="ECO:0000256" key="14">
    <source>
        <dbReference type="SAM" id="MobiDB-lite"/>
    </source>
</evidence>
<dbReference type="GO" id="GO:0008270">
    <property type="term" value="F:zinc ion binding"/>
    <property type="evidence" value="ECO:0007669"/>
    <property type="project" value="UniProtKB-KW"/>
</dbReference>
<dbReference type="Gene3D" id="2.30.30.140">
    <property type="match status" value="1"/>
</dbReference>
<dbReference type="GO" id="GO:0003924">
    <property type="term" value="F:GTPase activity"/>
    <property type="evidence" value="ECO:0007669"/>
    <property type="project" value="InterPro"/>
</dbReference>
<dbReference type="Gene3D" id="1.10.720.50">
    <property type="entry name" value="PWWP, helical domain"/>
    <property type="match status" value="1"/>
</dbReference>
<keyword evidence="10" id="KW-0862">Zinc</keyword>
<dbReference type="Pfam" id="PF00071">
    <property type="entry name" value="Ras"/>
    <property type="match status" value="1"/>
</dbReference>
<feature type="active site" evidence="13">
    <location>
        <position position="1034"/>
    </location>
</feature>
<dbReference type="EC" id="2.1.1.37" evidence="2"/>
<keyword evidence="9" id="KW-0863">Zinc-finger</keyword>
<dbReference type="SUPFAM" id="SSF53335">
    <property type="entry name" value="S-adenosyl-L-methionine-dependent methyltransferases"/>
    <property type="match status" value="1"/>
</dbReference>
<feature type="region of interest" description="Disordered" evidence="14">
    <location>
        <begin position="506"/>
        <end position="533"/>
    </location>
</feature>
<dbReference type="GO" id="GO:0005525">
    <property type="term" value="F:GTP binding"/>
    <property type="evidence" value="ECO:0007669"/>
    <property type="project" value="InterPro"/>
</dbReference>
<dbReference type="InterPro" id="IPR001525">
    <property type="entry name" value="C5_MeTfrase"/>
</dbReference>
<evidence type="ECO:0000256" key="5">
    <source>
        <dbReference type="ARBA" id="ARBA00022679"/>
    </source>
</evidence>
<dbReference type="PROSITE" id="PS51420">
    <property type="entry name" value="RHO"/>
    <property type="match status" value="1"/>
</dbReference>
<dbReference type="InterPro" id="IPR011011">
    <property type="entry name" value="Znf_FYVE_PHD"/>
</dbReference>
<dbReference type="SUPFAM" id="SSF63748">
    <property type="entry name" value="Tudor/PWWP/MBT"/>
    <property type="match status" value="1"/>
</dbReference>
<dbReference type="GO" id="GO:0003677">
    <property type="term" value="F:DNA binding"/>
    <property type="evidence" value="ECO:0007669"/>
    <property type="project" value="UniProtKB-KW"/>
</dbReference>
<dbReference type="InterPro" id="IPR018117">
    <property type="entry name" value="C5_DNA_meth_AS"/>
</dbReference>
<keyword evidence="6 13" id="KW-0949">S-adenosyl-L-methionine</keyword>
<evidence type="ECO:0000256" key="10">
    <source>
        <dbReference type="ARBA" id="ARBA00022833"/>
    </source>
</evidence>
<dbReference type="InterPro" id="IPR050390">
    <property type="entry name" value="C5-Methyltransferase"/>
</dbReference>
<dbReference type="InterPro" id="IPR000313">
    <property type="entry name" value="PWWP_dom"/>
</dbReference>
<dbReference type="InterPro" id="IPR040552">
    <property type="entry name" value="DNMT3_ADD_GATA1-like"/>
</dbReference>
<reference evidence="17 18" key="1">
    <citation type="journal article" date="2019" name="Sci. Data">
        <title>Hybrid genome assembly and annotation of Danionella translucida.</title>
        <authorList>
            <person name="Kadobianskyi M."/>
            <person name="Schulze L."/>
            <person name="Schuelke M."/>
            <person name="Judkewitz B."/>
        </authorList>
    </citation>
    <scope>NUCLEOTIDE SEQUENCE [LARGE SCALE GENOMIC DNA]</scope>
    <source>
        <strain evidence="17 18">Bolton</strain>
    </source>
</reference>
<dbReference type="Proteomes" id="UP000316079">
    <property type="component" value="Unassembled WGS sequence"/>
</dbReference>
<dbReference type="InterPro" id="IPR025766">
    <property type="entry name" value="ADD"/>
</dbReference>
<accession>A0A553QIX9</accession>
<dbReference type="SUPFAM" id="SSF57903">
    <property type="entry name" value="FYVE/PHD zinc finger"/>
    <property type="match status" value="1"/>
</dbReference>
<keyword evidence="3" id="KW-0678">Repressor</keyword>
<evidence type="ECO:0000256" key="2">
    <source>
        <dbReference type="ARBA" id="ARBA00011975"/>
    </source>
</evidence>
<dbReference type="PROSITE" id="PS50812">
    <property type="entry name" value="PWWP"/>
    <property type="match status" value="1"/>
</dbReference>
<dbReference type="FunFam" id="3.40.50.150:FF:000008">
    <property type="entry name" value="DNA (Cytosine-5)-methyltransferase 3A isoform X1"/>
    <property type="match status" value="1"/>
</dbReference>
<evidence type="ECO:0000256" key="3">
    <source>
        <dbReference type="ARBA" id="ARBA00022491"/>
    </source>
</evidence>
<sequence length="1337" mass="151041">MATCKEDSPKPYSSVEALCLNETSAETPSWRPLTSFIRKYCTSTSNDNGSSNINKKDIPECGQTFKGDFATLCNQTPYCLYVYHGVQLDDNKEANVVLLGFFDKASGENKIRLLDVVHPMIETAGDICTYIKELLKMLKVPLLNMTMVYSDFPDPKSLKMLRPGIVLLHGLADLANRVCHSGVEKMDLCDSIQNLISEIYKHIPSFPADLQLLLEDVDSTNSKDLASRIQKISFSWSELEAYFGSLETDERSIGDLLKNPKLRLNFLFLSHALQPLIGFQDHVTKGAKVTKLLEKASQLLRTYTAKFLRPKAAEYFHRRGKTSLLQESVGHLPRGEVAVGEQAGEFSRERSEDLSGYLDVFHNSVISFYTTVTVNIVEHLPVSDSTIRSLLLMLSPGKKIEVTGKMVQDLGVSFGICLCPENVSLLSDEFLEYQLIDVANNDYFAQSFEQYWQTELNIIGKLSNFARLIVGLLALPTTLKRDVVFDLMFQQADYLKMKKNEDLEEKVNVEEDSTDSSSYKTAPSHLSSETQESLTSDLIDLTEMDDLVLVEDISPMEVDDVVSVSSDSDIESQTGGYPQLNIIVVDDYDDGVDGDDDDDDEVTDDDDDYNTGGYKVGELVWRHIKGFGHWPVLIQSWDKEDPCGSTRKIVFFGNKIKSEVASRRSRMFFSPHPDTKDELFQVMLDWALGGFQPLGPDALQTQKEEKISRPRNGKSATEDHKANKLLNLSVSLGKLPESLVPNSGSINLQTPDICKKSLLSKCNQRSVEKVKKHKKPKKQNKNLKNNQPVYVESRHNSQKRYQMVHEFLKNERSIEDFCLACGSVAVEIIHPLFEGKLCSNCKVNFTETLYRYDEDGFQSYCTVCCSGMEVILCGHNNCCRSFCLDCLDILVGEGTFDRLKNVDPWTCYLCAPESSLGALKARHDWSIRVQEFFANDSAMEFEPHRVYPSIPANQRRPIRVLSLFDGIATGYLVLRDLGFKVEQYVASEVDEESITIAMVNHNGKITHVDDVKNITKNHIEKWGPFDLLIGGSPCNDLSIVNPARKGLYEGTGRLFFEFYRLLNVLRPKDDDPRPFFWLFENVTFMQAHVKADICRFLECNPVLVDSVKVSPAHRARYFWGNIPGMNRLQQCLEPGRTAKYEKIRTITTKKNSLNQGCGDIFPVTMNGKDDIIWITELEKIFGFPKHYTDVKNMGRPQRQKVLGKSWSVPVFNIQAVTVTIDNEPFTIRLFDTAVSFESVKEKWVPEITYYSPKTPFLLVGTQIDLRDDPVTIARLAKNKQKPIKVETAEKLARELKAVKYVECSAMSHKGLVNVFEEAILAVVDPPLSQNICKCVLS</sequence>
<keyword evidence="4 13" id="KW-0489">Methyltransferase</keyword>
<evidence type="ECO:0000256" key="4">
    <source>
        <dbReference type="ARBA" id="ARBA00022603"/>
    </source>
</evidence>
<name>A0A553QIX9_9TELE</name>
<comment type="subcellular location">
    <subcellularLocation>
        <location evidence="1">Nucleus</location>
    </subcellularLocation>
</comment>
<keyword evidence="8" id="KW-0547">Nucleotide-binding</keyword>
<dbReference type="Pfam" id="PF17980">
    <property type="entry name" value="ADD_DNMT3"/>
    <property type="match status" value="1"/>
</dbReference>
<evidence type="ECO:0000256" key="11">
    <source>
        <dbReference type="ARBA" id="ARBA00023125"/>
    </source>
</evidence>
<comment type="caution">
    <text evidence="17">The sequence shown here is derived from an EMBL/GenBank/DDBJ whole genome shotgun (WGS) entry which is preliminary data.</text>
</comment>
<protein>
    <recommendedName>
        <fullName evidence="2">DNA (cytosine-5-)-methyltransferase</fullName>
        <ecNumber evidence="2">2.1.1.37</ecNumber>
    </recommendedName>
</protein>
<keyword evidence="18" id="KW-1185">Reference proteome</keyword>
<feature type="compositionally biased region" description="Basic residues" evidence="14">
    <location>
        <begin position="770"/>
        <end position="781"/>
    </location>
</feature>
<dbReference type="PROSITE" id="PS51679">
    <property type="entry name" value="SAM_MT_C5"/>
    <property type="match status" value="1"/>
</dbReference>
<evidence type="ECO:0000256" key="13">
    <source>
        <dbReference type="PROSITE-ProRule" id="PRU01016"/>
    </source>
</evidence>
<dbReference type="Pfam" id="PF21255">
    <property type="entry name" value="DNMT3_ADD_GATA1-like"/>
    <property type="match status" value="1"/>
</dbReference>
<feature type="compositionally biased region" description="Polar residues" evidence="14">
    <location>
        <begin position="515"/>
        <end position="533"/>
    </location>
</feature>
<dbReference type="SUPFAM" id="SSF52540">
    <property type="entry name" value="P-loop containing nucleoside triphosphate hydrolases"/>
    <property type="match status" value="1"/>
</dbReference>
<dbReference type="OrthoDB" id="641149at2759"/>
<evidence type="ECO:0000259" key="15">
    <source>
        <dbReference type="PROSITE" id="PS50812"/>
    </source>
</evidence>
<dbReference type="PANTHER" id="PTHR23068:SF53">
    <property type="entry name" value="DNA (CYTOSINE-5-)-METHYLTRANSFERASE"/>
    <property type="match status" value="1"/>
</dbReference>
<keyword evidence="11" id="KW-0238">DNA-binding</keyword>
<dbReference type="PROSITE" id="PS51533">
    <property type="entry name" value="ADD"/>
    <property type="match status" value="1"/>
</dbReference>
<evidence type="ECO:0000256" key="7">
    <source>
        <dbReference type="ARBA" id="ARBA00022723"/>
    </source>
</evidence>
<dbReference type="InterPro" id="IPR027417">
    <property type="entry name" value="P-loop_NTPase"/>
</dbReference>
<feature type="region of interest" description="Disordered" evidence="14">
    <location>
        <begin position="765"/>
        <end position="788"/>
    </location>
</feature>
<dbReference type="GO" id="GO:0005634">
    <property type="term" value="C:nucleus"/>
    <property type="evidence" value="ECO:0007669"/>
    <property type="project" value="UniProtKB-SubCell"/>
</dbReference>
<evidence type="ECO:0000259" key="16">
    <source>
        <dbReference type="PROSITE" id="PS51533"/>
    </source>
</evidence>
<feature type="domain" description="PWWP" evidence="15">
    <location>
        <begin position="616"/>
        <end position="671"/>
    </location>
</feature>
<dbReference type="SMART" id="SM00174">
    <property type="entry name" value="RHO"/>
    <property type="match status" value="1"/>
</dbReference>
<evidence type="ECO:0000256" key="1">
    <source>
        <dbReference type="ARBA" id="ARBA00004123"/>
    </source>
</evidence>